<dbReference type="InterPro" id="IPR035669">
    <property type="entry name" value="SGNH_plant_lipase-like"/>
</dbReference>
<keyword evidence="3" id="KW-0442">Lipid degradation</keyword>
<dbReference type="Pfam" id="PF00657">
    <property type="entry name" value="Lipase_GDSL"/>
    <property type="match status" value="1"/>
</dbReference>
<evidence type="ECO:0000256" key="1">
    <source>
        <dbReference type="ARBA" id="ARBA00008668"/>
    </source>
</evidence>
<dbReference type="Gramene" id="Psat04G0313000-T1">
    <property type="protein sequence ID" value="KAI5418785.1"/>
    <property type="gene ID" value="KIW84_043130"/>
</dbReference>
<dbReference type="Proteomes" id="UP001058974">
    <property type="component" value="Chromosome 4"/>
</dbReference>
<dbReference type="GO" id="GO:0016788">
    <property type="term" value="F:hydrolase activity, acting on ester bonds"/>
    <property type="evidence" value="ECO:0007669"/>
    <property type="project" value="InterPro"/>
</dbReference>
<sequence>MSHDANKFSGTEMTSFNGKTNSIITNNYASVFFFLLYTMSMLDINVANEIVPTLYIFGDSTFDVGTNNYLNSKTKANSPYYGIDFHNSFPTGRYSNGLNIADQIARRLGYKKSPPSFLDLENLQYSFKHNIMLGVNFASGGSGILRYTGYKKWGEVICLEKQVQQFALVSGNITKILGPTKAASFVSKALFLISIGSSDIFDYDRNESGVFHLGKEENLALLQLNYYTYIRKLYELGARKFGILSVPPIGCYPAVTSINGGNCVKPLNDFAVAFYKATQTLLQKLSLEFEEFEYSLGNTYAMFKAMLKDPLAFGLNDTKSACCGIGKLNGEGPCLKTLKQNHCGFGMLNEDGLLLKSLNDKLWGIRKFYKEEPCLKTLNTSLCVNHDDHLFWDWLHITERASEVIAKMVFEGGAEFVFPKNLSHLVS</sequence>
<gene>
    <name evidence="4" type="ORF">KIW84_043130</name>
</gene>
<dbReference type="GO" id="GO:0016042">
    <property type="term" value="P:lipid catabolic process"/>
    <property type="evidence" value="ECO:0007669"/>
    <property type="project" value="UniProtKB-KW"/>
</dbReference>
<evidence type="ECO:0000313" key="4">
    <source>
        <dbReference type="EMBL" id="KAI5418785.1"/>
    </source>
</evidence>
<keyword evidence="2" id="KW-0378">Hydrolase</keyword>
<keyword evidence="3" id="KW-0443">Lipid metabolism</keyword>
<dbReference type="InterPro" id="IPR051058">
    <property type="entry name" value="GDSL_Est/Lipase"/>
</dbReference>
<dbReference type="InterPro" id="IPR036514">
    <property type="entry name" value="SGNH_hydro_sf"/>
</dbReference>
<comment type="similarity">
    <text evidence="1">Belongs to the 'GDSL' lipolytic enzyme family.</text>
</comment>
<evidence type="ECO:0000256" key="3">
    <source>
        <dbReference type="ARBA" id="ARBA00022963"/>
    </source>
</evidence>
<dbReference type="PANTHER" id="PTHR45648">
    <property type="entry name" value="GDSL LIPASE/ACYLHYDROLASE FAMILY PROTEIN (AFU_ORTHOLOGUE AFUA_4G14700)"/>
    <property type="match status" value="1"/>
</dbReference>
<dbReference type="AlphaFoldDB" id="A0A9D4XGN6"/>
<dbReference type="PANTHER" id="PTHR45648:SF137">
    <property type="entry name" value="GDSL-LIKE LIPASE_ACYLHYDROLASE"/>
    <property type="match status" value="1"/>
</dbReference>
<comment type="caution">
    <text evidence="4">The sequence shown here is derived from an EMBL/GenBank/DDBJ whole genome shotgun (WGS) entry which is preliminary data.</text>
</comment>
<dbReference type="SUPFAM" id="SSF52266">
    <property type="entry name" value="SGNH hydrolase"/>
    <property type="match status" value="1"/>
</dbReference>
<dbReference type="InterPro" id="IPR001087">
    <property type="entry name" value="GDSL"/>
</dbReference>
<keyword evidence="5" id="KW-1185">Reference proteome</keyword>
<evidence type="ECO:0000256" key="2">
    <source>
        <dbReference type="ARBA" id="ARBA00022801"/>
    </source>
</evidence>
<organism evidence="4 5">
    <name type="scientific">Pisum sativum</name>
    <name type="common">Garden pea</name>
    <name type="synonym">Lathyrus oleraceus</name>
    <dbReference type="NCBI Taxonomy" id="3888"/>
    <lineage>
        <taxon>Eukaryota</taxon>
        <taxon>Viridiplantae</taxon>
        <taxon>Streptophyta</taxon>
        <taxon>Embryophyta</taxon>
        <taxon>Tracheophyta</taxon>
        <taxon>Spermatophyta</taxon>
        <taxon>Magnoliopsida</taxon>
        <taxon>eudicotyledons</taxon>
        <taxon>Gunneridae</taxon>
        <taxon>Pentapetalae</taxon>
        <taxon>rosids</taxon>
        <taxon>fabids</taxon>
        <taxon>Fabales</taxon>
        <taxon>Fabaceae</taxon>
        <taxon>Papilionoideae</taxon>
        <taxon>50 kb inversion clade</taxon>
        <taxon>NPAAA clade</taxon>
        <taxon>Hologalegina</taxon>
        <taxon>IRL clade</taxon>
        <taxon>Fabeae</taxon>
        <taxon>Lathyrus</taxon>
    </lineage>
</organism>
<dbReference type="EMBL" id="JAMSHJ010000004">
    <property type="protein sequence ID" value="KAI5418785.1"/>
    <property type="molecule type" value="Genomic_DNA"/>
</dbReference>
<dbReference type="Gene3D" id="3.40.50.1110">
    <property type="entry name" value="SGNH hydrolase"/>
    <property type="match status" value="1"/>
</dbReference>
<proteinExistence type="inferred from homology"/>
<name>A0A9D4XGN6_PEA</name>
<protein>
    <submittedName>
        <fullName evidence="4">Uncharacterized protein</fullName>
    </submittedName>
</protein>
<evidence type="ECO:0000313" key="5">
    <source>
        <dbReference type="Proteomes" id="UP001058974"/>
    </source>
</evidence>
<dbReference type="CDD" id="cd01837">
    <property type="entry name" value="SGNH_plant_lipase_like"/>
    <property type="match status" value="1"/>
</dbReference>
<reference evidence="4 5" key="1">
    <citation type="journal article" date="2022" name="Nat. Genet.">
        <title>Improved pea reference genome and pan-genome highlight genomic features and evolutionary characteristics.</title>
        <authorList>
            <person name="Yang T."/>
            <person name="Liu R."/>
            <person name="Luo Y."/>
            <person name="Hu S."/>
            <person name="Wang D."/>
            <person name="Wang C."/>
            <person name="Pandey M.K."/>
            <person name="Ge S."/>
            <person name="Xu Q."/>
            <person name="Li N."/>
            <person name="Li G."/>
            <person name="Huang Y."/>
            <person name="Saxena R.K."/>
            <person name="Ji Y."/>
            <person name="Li M."/>
            <person name="Yan X."/>
            <person name="He Y."/>
            <person name="Liu Y."/>
            <person name="Wang X."/>
            <person name="Xiang C."/>
            <person name="Varshney R.K."/>
            <person name="Ding H."/>
            <person name="Gao S."/>
            <person name="Zong X."/>
        </authorList>
    </citation>
    <scope>NUCLEOTIDE SEQUENCE [LARGE SCALE GENOMIC DNA]</scope>
    <source>
        <strain evidence="4 5">cv. Zhongwan 6</strain>
    </source>
</reference>
<accession>A0A9D4XGN6</accession>